<feature type="compositionally biased region" description="Pro residues" evidence="2">
    <location>
        <begin position="436"/>
        <end position="446"/>
    </location>
</feature>
<dbReference type="Pfam" id="PF07716">
    <property type="entry name" value="bZIP_2"/>
    <property type="match status" value="1"/>
</dbReference>
<feature type="domain" description="BZIP" evidence="3">
    <location>
        <begin position="467"/>
        <end position="528"/>
    </location>
</feature>
<feature type="coiled-coil region" evidence="1">
    <location>
        <begin position="483"/>
        <end position="517"/>
    </location>
</feature>
<dbReference type="Proteomes" id="UP001432322">
    <property type="component" value="Unassembled WGS sequence"/>
</dbReference>
<dbReference type="Gene3D" id="1.20.5.170">
    <property type="match status" value="1"/>
</dbReference>
<dbReference type="InterPro" id="IPR046347">
    <property type="entry name" value="bZIP_sf"/>
</dbReference>
<evidence type="ECO:0000256" key="2">
    <source>
        <dbReference type="SAM" id="MobiDB-lite"/>
    </source>
</evidence>
<sequence>MSSSRLQLLQPLGVVVDAPESVAAYTASCAPPTVDIATQQPAYSTKIVATQATIGQHRSTTTTTLHSAASTASAAAARLAASTASTTTTVITSYSSSNSNSRNSNVRQQTKQPHSSTPLSTVSLTGPRQPSPPNTILPTALRESTHSDTAEYSRKKHSVNCHREVRMVWPTDLTPYDWPESQWNGQPIPIDEIDHVFDTPDYRNPDPFPQQQQYPIPEQNQVVGWSREEQATMDRLIEDAMGEDEERALEEFDLDRLDELLGEVEMENENEPLTEFFPMLGSSSALMAPLADLPPSTSQPLQYHEMAAPSVYHQTTMTQHTTTSYDQGVMGQAGGCGGEWLRMGGVDGRIDRSPTFMDTGCDLNQYLNDWYDEPSTSRSSPDYDIYPAQHISPPLPIPSSSSASMMTSSASSATATRATRTTRTTTTTVRYAPYKKAPPTPAPSKRPQPVFRPEGFGTPAIGEDVGEYRKRRDKNNVSSARSRAKKAEALKEMKVEAVQLEKKNIELKAVLDSLEREVSYYKELMMTALAK</sequence>
<keyword evidence="5" id="KW-1185">Reference proteome</keyword>
<name>A0AAV5VR10_9BILA</name>
<comment type="caution">
    <text evidence="4">The sequence shown here is derived from an EMBL/GenBank/DDBJ whole genome shotgun (WGS) entry which is preliminary data.</text>
</comment>
<dbReference type="SUPFAM" id="SSF57959">
    <property type="entry name" value="Leucine zipper domain"/>
    <property type="match status" value="1"/>
</dbReference>
<feature type="region of interest" description="Disordered" evidence="2">
    <location>
        <begin position="93"/>
        <end position="155"/>
    </location>
</feature>
<reference evidence="4" key="1">
    <citation type="submission" date="2023-10" db="EMBL/GenBank/DDBJ databases">
        <title>Genome assembly of Pristionchus species.</title>
        <authorList>
            <person name="Yoshida K."/>
            <person name="Sommer R.J."/>
        </authorList>
    </citation>
    <scope>NUCLEOTIDE SEQUENCE</scope>
    <source>
        <strain evidence="4">RS5133</strain>
    </source>
</reference>
<dbReference type="PROSITE" id="PS00036">
    <property type="entry name" value="BZIP_BASIC"/>
    <property type="match status" value="1"/>
</dbReference>
<feature type="compositionally biased region" description="Basic and acidic residues" evidence="2">
    <location>
        <begin position="143"/>
        <end position="153"/>
    </location>
</feature>
<gene>
    <name evidence="4" type="ORF">PFISCL1PPCAC_12434</name>
</gene>
<protein>
    <recommendedName>
        <fullName evidence="3">BZIP domain-containing protein</fullName>
    </recommendedName>
</protein>
<dbReference type="InterPro" id="IPR004827">
    <property type="entry name" value="bZIP"/>
</dbReference>
<proteinExistence type="predicted"/>
<dbReference type="CDD" id="cd14813">
    <property type="entry name" value="bZIP_BmCbz-like"/>
    <property type="match status" value="1"/>
</dbReference>
<accession>A0AAV5VR10</accession>
<evidence type="ECO:0000259" key="3">
    <source>
        <dbReference type="PROSITE" id="PS50217"/>
    </source>
</evidence>
<organism evidence="4 5">
    <name type="scientific">Pristionchus fissidentatus</name>
    <dbReference type="NCBI Taxonomy" id="1538716"/>
    <lineage>
        <taxon>Eukaryota</taxon>
        <taxon>Metazoa</taxon>
        <taxon>Ecdysozoa</taxon>
        <taxon>Nematoda</taxon>
        <taxon>Chromadorea</taxon>
        <taxon>Rhabditida</taxon>
        <taxon>Rhabditina</taxon>
        <taxon>Diplogasteromorpha</taxon>
        <taxon>Diplogasteroidea</taxon>
        <taxon>Neodiplogasteridae</taxon>
        <taxon>Pristionchus</taxon>
    </lineage>
</organism>
<feature type="compositionally biased region" description="Polar residues" evidence="2">
    <location>
        <begin position="106"/>
        <end position="128"/>
    </location>
</feature>
<dbReference type="SMART" id="SM00338">
    <property type="entry name" value="BRLZ"/>
    <property type="match status" value="1"/>
</dbReference>
<evidence type="ECO:0000256" key="1">
    <source>
        <dbReference type="SAM" id="Coils"/>
    </source>
</evidence>
<dbReference type="GO" id="GO:0003700">
    <property type="term" value="F:DNA-binding transcription factor activity"/>
    <property type="evidence" value="ECO:0007669"/>
    <property type="project" value="InterPro"/>
</dbReference>
<dbReference type="EMBL" id="BTSY01000003">
    <property type="protein sequence ID" value="GMT21137.1"/>
    <property type="molecule type" value="Genomic_DNA"/>
</dbReference>
<keyword evidence="1" id="KW-0175">Coiled coil</keyword>
<feature type="compositionally biased region" description="Low complexity" evidence="2">
    <location>
        <begin position="93"/>
        <end position="105"/>
    </location>
</feature>
<feature type="region of interest" description="Disordered" evidence="2">
    <location>
        <begin position="395"/>
        <end position="462"/>
    </location>
</feature>
<evidence type="ECO:0000313" key="5">
    <source>
        <dbReference type="Proteomes" id="UP001432322"/>
    </source>
</evidence>
<dbReference type="PROSITE" id="PS50217">
    <property type="entry name" value="BZIP"/>
    <property type="match status" value="1"/>
</dbReference>
<dbReference type="AlphaFoldDB" id="A0AAV5VR10"/>
<evidence type="ECO:0000313" key="4">
    <source>
        <dbReference type="EMBL" id="GMT21137.1"/>
    </source>
</evidence>
<feature type="compositionally biased region" description="Low complexity" evidence="2">
    <location>
        <begin position="399"/>
        <end position="435"/>
    </location>
</feature>